<dbReference type="Pfam" id="PF05504">
    <property type="entry name" value="Spore_GerAC"/>
    <property type="match status" value="1"/>
</dbReference>
<dbReference type="PANTHER" id="PTHR35789:SF1">
    <property type="entry name" value="SPORE GERMINATION PROTEIN B3"/>
    <property type="match status" value="1"/>
</dbReference>
<dbReference type="Gene3D" id="3.30.300.210">
    <property type="entry name" value="Nutrient germinant receptor protein C, domain 3"/>
    <property type="match status" value="1"/>
</dbReference>
<sequence length="377" mass="43759">MKKFLLFPLLLLLSGCWDTNQAERMYYIHGLGIDYKDEQYEIFAQIVAFTNIAKSEQPNPDATQAEVGVATGRTFDEAFFNLYQTMDERVFLGHLKYVIFSENIAKENKVEPIVNSFIRYRELRYTTWAYMTNSPLDEILLITPIINKSITLSKLSDPLSSYNQSSRIRPIQFRELMIQLNEPSYEAKIPLVDISENWSKEDGPDPVYTFKGISILHRDSGFKGNLLGDDLNGVQWVINQTKRSDVTVKMEESEEQYTTSTVDEVHTEIIPVVTENKVQFDINVKLVVQTNEILNQQKMAVLKKEIERQVKQEIEQTYKASLEFDTDIYRLSEVLYRKNVKVWKEHEKDGKIPLDESTIRNLDVELVKVKGERITSD</sequence>
<dbReference type="InterPro" id="IPR008844">
    <property type="entry name" value="Spore_GerAC-like"/>
</dbReference>
<comment type="caution">
    <text evidence="10">The sequence shown here is derived from an EMBL/GenBank/DDBJ whole genome shotgun (WGS) entry which is preliminary data.</text>
</comment>
<feature type="domain" description="Spore germination GerAC-like C-terminal" evidence="8">
    <location>
        <begin position="212"/>
        <end position="349"/>
    </location>
</feature>
<dbReference type="NCBIfam" id="TIGR02887">
    <property type="entry name" value="spore_ger_x_C"/>
    <property type="match status" value="1"/>
</dbReference>
<feature type="domain" description="Spore germination protein N-terminal" evidence="9">
    <location>
        <begin position="18"/>
        <end position="193"/>
    </location>
</feature>
<keyword evidence="3" id="KW-0309">Germination</keyword>
<evidence type="ECO:0000256" key="3">
    <source>
        <dbReference type="ARBA" id="ARBA00022544"/>
    </source>
</evidence>
<dbReference type="RefSeq" id="WP_191703811.1">
    <property type="nucleotide sequence ID" value="NZ_JACSPW010000007.1"/>
</dbReference>
<dbReference type="PROSITE" id="PS51257">
    <property type="entry name" value="PROKAR_LIPOPROTEIN"/>
    <property type="match status" value="1"/>
</dbReference>
<dbReference type="PANTHER" id="PTHR35789">
    <property type="entry name" value="SPORE GERMINATION PROTEIN B3"/>
    <property type="match status" value="1"/>
</dbReference>
<evidence type="ECO:0000256" key="6">
    <source>
        <dbReference type="ARBA" id="ARBA00023139"/>
    </source>
</evidence>
<accession>A0ABR8XMS3</accession>
<dbReference type="InterPro" id="IPR046953">
    <property type="entry name" value="Spore_GerAC-like_C"/>
</dbReference>
<protein>
    <submittedName>
        <fullName evidence="10">Ger(X)C family spore germination protein</fullName>
    </submittedName>
</protein>
<keyword evidence="7" id="KW-0449">Lipoprotein</keyword>
<evidence type="ECO:0000313" key="10">
    <source>
        <dbReference type="EMBL" id="MBD8033240.1"/>
    </source>
</evidence>
<organism evidence="10 11">
    <name type="scientific">Solibacillus merdavium</name>
    <dbReference type="NCBI Taxonomy" id="2762218"/>
    <lineage>
        <taxon>Bacteria</taxon>
        <taxon>Bacillati</taxon>
        <taxon>Bacillota</taxon>
        <taxon>Bacilli</taxon>
        <taxon>Bacillales</taxon>
        <taxon>Caryophanaceae</taxon>
        <taxon>Solibacillus</taxon>
    </lineage>
</organism>
<evidence type="ECO:0000259" key="9">
    <source>
        <dbReference type="Pfam" id="PF25198"/>
    </source>
</evidence>
<dbReference type="Pfam" id="PF25198">
    <property type="entry name" value="Spore_GerAC_N"/>
    <property type="match status" value="1"/>
</dbReference>
<gene>
    <name evidence="10" type="ORF">H9632_09180</name>
</gene>
<evidence type="ECO:0000256" key="4">
    <source>
        <dbReference type="ARBA" id="ARBA00022729"/>
    </source>
</evidence>
<comment type="subcellular location">
    <subcellularLocation>
        <location evidence="1">Membrane</location>
        <topology evidence="1">Lipid-anchor</topology>
    </subcellularLocation>
</comment>
<keyword evidence="11" id="KW-1185">Reference proteome</keyword>
<name>A0ABR8XMS3_9BACL</name>
<reference evidence="10 11" key="1">
    <citation type="submission" date="2020-08" db="EMBL/GenBank/DDBJ databases">
        <title>A Genomic Blueprint of the Chicken Gut Microbiome.</title>
        <authorList>
            <person name="Gilroy R."/>
            <person name="Ravi A."/>
            <person name="Getino M."/>
            <person name="Pursley I."/>
            <person name="Horton D.L."/>
            <person name="Alikhan N.-F."/>
            <person name="Baker D."/>
            <person name="Gharbi K."/>
            <person name="Hall N."/>
            <person name="Watson M."/>
            <person name="Adriaenssens E.M."/>
            <person name="Foster-Nyarko E."/>
            <person name="Jarju S."/>
            <person name="Secka A."/>
            <person name="Antonio M."/>
            <person name="Oren A."/>
            <person name="Chaudhuri R."/>
            <person name="La Ragione R.M."/>
            <person name="Hildebrand F."/>
            <person name="Pallen M.J."/>
        </authorList>
    </citation>
    <scope>NUCLEOTIDE SEQUENCE [LARGE SCALE GENOMIC DNA]</scope>
    <source>
        <strain evidence="10 11">Sa1YVA6</strain>
    </source>
</reference>
<evidence type="ECO:0000256" key="5">
    <source>
        <dbReference type="ARBA" id="ARBA00023136"/>
    </source>
</evidence>
<evidence type="ECO:0000259" key="8">
    <source>
        <dbReference type="Pfam" id="PF05504"/>
    </source>
</evidence>
<keyword evidence="6" id="KW-0564">Palmitate</keyword>
<evidence type="ECO:0000313" key="11">
    <source>
        <dbReference type="Proteomes" id="UP000600565"/>
    </source>
</evidence>
<dbReference type="EMBL" id="JACSPW010000007">
    <property type="protein sequence ID" value="MBD8033240.1"/>
    <property type="molecule type" value="Genomic_DNA"/>
</dbReference>
<evidence type="ECO:0000256" key="2">
    <source>
        <dbReference type="ARBA" id="ARBA00007886"/>
    </source>
</evidence>
<dbReference type="InterPro" id="IPR038501">
    <property type="entry name" value="Spore_GerAC_C_sf"/>
</dbReference>
<keyword evidence="4" id="KW-0732">Signal</keyword>
<proteinExistence type="inferred from homology"/>
<dbReference type="Proteomes" id="UP000600565">
    <property type="component" value="Unassembled WGS sequence"/>
</dbReference>
<comment type="similarity">
    <text evidence="2">Belongs to the GerABKC lipoprotein family.</text>
</comment>
<evidence type="ECO:0000256" key="7">
    <source>
        <dbReference type="ARBA" id="ARBA00023288"/>
    </source>
</evidence>
<dbReference type="InterPro" id="IPR057336">
    <property type="entry name" value="GerAC_N"/>
</dbReference>
<keyword evidence="5" id="KW-0472">Membrane</keyword>
<evidence type="ECO:0000256" key="1">
    <source>
        <dbReference type="ARBA" id="ARBA00004635"/>
    </source>
</evidence>